<feature type="region of interest" description="Disordered" evidence="1">
    <location>
        <begin position="209"/>
        <end position="228"/>
    </location>
</feature>
<protein>
    <submittedName>
        <fullName evidence="2">Uu.00g141640.m01.CDS01</fullName>
    </submittedName>
</protein>
<keyword evidence="3" id="KW-1185">Reference proteome</keyword>
<gene>
    <name evidence="2" type="ORF">KHLLAP_LOCUS9606</name>
</gene>
<evidence type="ECO:0000313" key="3">
    <source>
        <dbReference type="Proteomes" id="UP001295740"/>
    </source>
</evidence>
<organism evidence="2 3">
    <name type="scientific">Anthostomella pinea</name>
    <dbReference type="NCBI Taxonomy" id="933095"/>
    <lineage>
        <taxon>Eukaryota</taxon>
        <taxon>Fungi</taxon>
        <taxon>Dikarya</taxon>
        <taxon>Ascomycota</taxon>
        <taxon>Pezizomycotina</taxon>
        <taxon>Sordariomycetes</taxon>
        <taxon>Xylariomycetidae</taxon>
        <taxon>Xylariales</taxon>
        <taxon>Xylariaceae</taxon>
        <taxon>Anthostomella</taxon>
    </lineage>
</organism>
<comment type="caution">
    <text evidence="2">The sequence shown here is derived from an EMBL/GenBank/DDBJ whole genome shotgun (WGS) entry which is preliminary data.</text>
</comment>
<sequence length="267" mass="30411">MAELLSQHKIYHEGAFHPPQGTLDKKNWTDLQVVLRCSIRNVTPTKLSLSEGKAADPAAAALTFELNVQQSWSRSPQPLTLCTSLTILTNRGRGGQYMNWQGEGPTKILPHTFGNARFTRCGRRERQNHSYVTVPPGDEGLTFQKGISWGSLLRPYGRPLPENVEPVIGDRYDLVFAKNERREPFTQWWNFGDLESDLKDKKLVHYMPRPDPAPVSSGEEDESPQFSPDSVVLPFKAWEDYRDEDRDTFVRLAVHFDTTPVEIVFVE</sequence>
<accession>A0AAI8YLD3</accession>
<name>A0AAI8YLD3_9PEZI</name>
<dbReference type="EMBL" id="CAUWAG010000012">
    <property type="protein sequence ID" value="CAJ2509138.1"/>
    <property type="molecule type" value="Genomic_DNA"/>
</dbReference>
<dbReference type="Proteomes" id="UP001295740">
    <property type="component" value="Unassembled WGS sequence"/>
</dbReference>
<evidence type="ECO:0000313" key="2">
    <source>
        <dbReference type="EMBL" id="CAJ2509138.1"/>
    </source>
</evidence>
<proteinExistence type="predicted"/>
<evidence type="ECO:0000256" key="1">
    <source>
        <dbReference type="SAM" id="MobiDB-lite"/>
    </source>
</evidence>
<dbReference type="AlphaFoldDB" id="A0AAI8YLD3"/>
<reference evidence="2" key="1">
    <citation type="submission" date="2023-10" db="EMBL/GenBank/DDBJ databases">
        <authorList>
            <person name="Hackl T."/>
        </authorList>
    </citation>
    <scope>NUCLEOTIDE SEQUENCE</scope>
</reference>